<organism evidence="6 7">
    <name type="scientific">Niallia oryzisoli</name>
    <dbReference type="NCBI Taxonomy" id="1737571"/>
    <lineage>
        <taxon>Bacteria</taxon>
        <taxon>Bacillati</taxon>
        <taxon>Bacillota</taxon>
        <taxon>Bacilli</taxon>
        <taxon>Bacillales</taxon>
        <taxon>Bacillaceae</taxon>
        <taxon>Niallia</taxon>
    </lineage>
</organism>
<dbReference type="PANTHER" id="PTHR43179">
    <property type="entry name" value="RHAMNOSYLTRANSFERASE WBBL"/>
    <property type="match status" value="1"/>
</dbReference>
<evidence type="ECO:0000256" key="3">
    <source>
        <dbReference type="ARBA" id="ARBA00022676"/>
    </source>
</evidence>
<reference evidence="6 7" key="1">
    <citation type="submission" date="2023-10" db="EMBL/GenBank/DDBJ databases">
        <title>Niallia locisalis sp.nov. isolated from a salt pond sample.</title>
        <authorList>
            <person name="Li X.-J."/>
            <person name="Dong L."/>
        </authorList>
    </citation>
    <scope>NUCLEOTIDE SEQUENCE [LARGE SCALE GENOMIC DNA]</scope>
    <source>
        <strain evidence="6 7">DSM 29761</strain>
    </source>
</reference>
<sequence length="277" mass="32287">MKVTIVVVFYKQVIEQSKTFSSLKKVLLERKDSLAGIDMILYDNSPEQQDFDANHYPGNIDYIHDPRNLGIATAYNYTWQRAQENGSEWLLLFDHDTMVTEEYIDLMLKDHDITEEIAAVVPKIMTNGIMVSPVYSHSLRPLQTERPVEGIQEKPVMAINSGSLVRISFLNEIGGFNTEFPLDYLDHWLFHEIYEQGKKILLLRVTLEHDLSVMDYSTVSLNRYKSILDSEMKYYSNYKTELIGEYRKQLFKRLAKQLLVVKNKRIALYTLSRLMGK</sequence>
<dbReference type="Gene3D" id="3.90.550.10">
    <property type="entry name" value="Spore Coat Polysaccharide Biosynthesis Protein SpsA, Chain A"/>
    <property type="match status" value="1"/>
</dbReference>
<comment type="pathway">
    <text evidence="1">Cell wall biogenesis; cell wall polysaccharide biosynthesis.</text>
</comment>
<name>A0ABZ2CEC9_9BACI</name>
<keyword evidence="3 6" id="KW-0328">Glycosyltransferase</keyword>
<comment type="similarity">
    <text evidence="2">Belongs to the glycosyltransferase 2 family.</text>
</comment>
<evidence type="ECO:0000313" key="6">
    <source>
        <dbReference type="EMBL" id="WVX80616.1"/>
    </source>
</evidence>
<proteinExistence type="inferred from homology"/>
<evidence type="ECO:0000256" key="4">
    <source>
        <dbReference type="ARBA" id="ARBA00022679"/>
    </source>
</evidence>
<dbReference type="GO" id="GO:0016757">
    <property type="term" value="F:glycosyltransferase activity"/>
    <property type="evidence" value="ECO:0007669"/>
    <property type="project" value="UniProtKB-KW"/>
</dbReference>
<accession>A0ABZ2CEC9</accession>
<keyword evidence="7" id="KW-1185">Reference proteome</keyword>
<protein>
    <submittedName>
        <fullName evidence="6">Glycosyltransferase</fullName>
        <ecNumber evidence="6">2.4.-.-</ecNumber>
    </submittedName>
</protein>
<evidence type="ECO:0000256" key="1">
    <source>
        <dbReference type="ARBA" id="ARBA00004776"/>
    </source>
</evidence>
<dbReference type="SUPFAM" id="SSF53448">
    <property type="entry name" value="Nucleotide-diphospho-sugar transferases"/>
    <property type="match status" value="1"/>
</dbReference>
<dbReference type="InterPro" id="IPR001173">
    <property type="entry name" value="Glyco_trans_2-like"/>
</dbReference>
<dbReference type="EMBL" id="CP137640">
    <property type="protein sequence ID" value="WVX80616.1"/>
    <property type="molecule type" value="Genomic_DNA"/>
</dbReference>
<dbReference type="Pfam" id="PF00535">
    <property type="entry name" value="Glycos_transf_2"/>
    <property type="match status" value="1"/>
</dbReference>
<evidence type="ECO:0000313" key="7">
    <source>
        <dbReference type="Proteomes" id="UP001357223"/>
    </source>
</evidence>
<dbReference type="Proteomes" id="UP001357223">
    <property type="component" value="Chromosome"/>
</dbReference>
<dbReference type="InterPro" id="IPR029044">
    <property type="entry name" value="Nucleotide-diphossugar_trans"/>
</dbReference>
<dbReference type="PANTHER" id="PTHR43179:SF12">
    <property type="entry name" value="GALACTOFURANOSYLTRANSFERASE GLFT2"/>
    <property type="match status" value="1"/>
</dbReference>
<dbReference type="RefSeq" id="WP_338449547.1">
    <property type="nucleotide sequence ID" value="NZ_CP137640.1"/>
</dbReference>
<gene>
    <name evidence="6" type="ORF">R4Z09_25795</name>
</gene>
<feature type="domain" description="Glycosyltransferase 2-like" evidence="5">
    <location>
        <begin position="43"/>
        <end position="170"/>
    </location>
</feature>
<dbReference type="EC" id="2.4.-.-" evidence="6"/>
<keyword evidence="4 6" id="KW-0808">Transferase</keyword>
<evidence type="ECO:0000259" key="5">
    <source>
        <dbReference type="Pfam" id="PF00535"/>
    </source>
</evidence>
<evidence type="ECO:0000256" key="2">
    <source>
        <dbReference type="ARBA" id="ARBA00006739"/>
    </source>
</evidence>